<name>A0A1X3ITZ8_ECOLX</name>
<organism evidence="1 2">
    <name type="scientific">Escherichia coli TA447</name>
    <dbReference type="NCBI Taxonomy" id="656447"/>
    <lineage>
        <taxon>Bacteria</taxon>
        <taxon>Pseudomonadati</taxon>
        <taxon>Pseudomonadota</taxon>
        <taxon>Gammaproteobacteria</taxon>
        <taxon>Enterobacterales</taxon>
        <taxon>Enterobacteriaceae</taxon>
        <taxon>Escherichia</taxon>
    </lineage>
</organism>
<dbReference type="Proteomes" id="UP000193942">
    <property type="component" value="Unassembled WGS sequence"/>
</dbReference>
<dbReference type="AlphaFoldDB" id="A0A1X3ITZ8"/>
<sequence length="36" mass="4108">MAQFSLYLFYGDTAKIIADFVTTTTMTNPGELKYVR</sequence>
<proteinExistence type="predicted"/>
<dbReference type="EMBL" id="ADIZ01000042">
    <property type="protein sequence ID" value="OSK89241.1"/>
    <property type="molecule type" value="Genomic_DNA"/>
</dbReference>
<gene>
    <name evidence="1" type="ORF">ECXG_05000</name>
</gene>
<accession>A0A1X3ITZ8</accession>
<protein>
    <submittedName>
        <fullName evidence="1">Uncharacterized protein</fullName>
    </submittedName>
</protein>
<reference evidence="1 2" key="1">
    <citation type="submission" date="2010-04" db="EMBL/GenBank/DDBJ databases">
        <title>The Genome Sequence of Escherichia coli TA447.</title>
        <authorList>
            <consortium name="The Broad Institute Genome Sequencing Platform"/>
            <consortium name="The Broad Institute Genome Sequencing Center for Infectious Disease"/>
            <person name="Feldgarden M."/>
            <person name="Gordon D.M."/>
            <person name="Johnson J.R."/>
            <person name="Johnston B.D."/>
            <person name="Young S."/>
            <person name="Zeng Q."/>
            <person name="Koehrsen M."/>
            <person name="Alvarado L."/>
            <person name="Berlin A.M."/>
            <person name="Borenstein D."/>
            <person name="Chapman S.B."/>
            <person name="Chen Z."/>
            <person name="Engels R."/>
            <person name="Freedman E."/>
            <person name="Gellesch M."/>
            <person name="Goldberg J."/>
            <person name="Griggs A."/>
            <person name="Gujja S."/>
            <person name="Heilman E.R."/>
            <person name="Heiman D.I."/>
            <person name="Hepburn T.A."/>
            <person name="Howarth C."/>
            <person name="Jen D."/>
            <person name="Larson L."/>
            <person name="Mehta T."/>
            <person name="Park D."/>
            <person name="Pearson M."/>
            <person name="Richards J."/>
            <person name="Roberts A."/>
            <person name="Saif S."/>
            <person name="Shea T.D."/>
            <person name="Shenoy N."/>
            <person name="Sisk P."/>
            <person name="Stolte C."/>
            <person name="Sykes S.N."/>
            <person name="Walk T."/>
            <person name="White J."/>
            <person name="Yandava C."/>
            <person name="Haas B."/>
            <person name="Henn M.R."/>
            <person name="Nusbaum C."/>
            <person name="Birren B."/>
        </authorList>
    </citation>
    <scope>NUCLEOTIDE SEQUENCE [LARGE SCALE GENOMIC DNA]</scope>
    <source>
        <strain evidence="1 2">TA447</strain>
    </source>
</reference>
<evidence type="ECO:0000313" key="1">
    <source>
        <dbReference type="EMBL" id="OSK89241.1"/>
    </source>
</evidence>
<comment type="caution">
    <text evidence="1">The sequence shown here is derived from an EMBL/GenBank/DDBJ whole genome shotgun (WGS) entry which is preliminary data.</text>
</comment>
<evidence type="ECO:0000313" key="2">
    <source>
        <dbReference type="Proteomes" id="UP000193942"/>
    </source>
</evidence>